<dbReference type="Gene3D" id="3.30.70.660">
    <property type="entry name" value="Pseudouridine synthase I, catalytic domain, C-terminal subdomain"/>
    <property type="match status" value="1"/>
</dbReference>
<dbReference type="InterPro" id="IPR020103">
    <property type="entry name" value="PsdUridine_synth_cat_dom_sf"/>
</dbReference>
<evidence type="ECO:0000256" key="1">
    <source>
        <dbReference type="ARBA" id="ARBA00009375"/>
    </source>
</evidence>
<evidence type="ECO:0000256" key="5">
    <source>
        <dbReference type="RuleBase" id="RU003792"/>
    </source>
</evidence>
<dbReference type="RefSeq" id="WP_407671312.1">
    <property type="nucleotide sequence ID" value="NZ_BAABGK010000010.1"/>
</dbReference>
<evidence type="ECO:0000256" key="2">
    <source>
        <dbReference type="ARBA" id="ARBA00022694"/>
    </source>
</evidence>
<dbReference type="PANTHER" id="PTHR11142:SF0">
    <property type="entry name" value="TRNA PSEUDOURIDINE SYNTHASE-LIKE 1"/>
    <property type="match status" value="1"/>
</dbReference>
<evidence type="ECO:0000256" key="6">
    <source>
        <dbReference type="SAM" id="MobiDB-lite"/>
    </source>
</evidence>
<keyword evidence="2 4" id="KW-0819">tRNA processing</keyword>
<comment type="subunit">
    <text evidence="4">Homodimer.</text>
</comment>
<dbReference type="Gene3D" id="3.30.70.580">
    <property type="entry name" value="Pseudouridine synthase I, catalytic domain, N-terminal subdomain"/>
    <property type="match status" value="1"/>
</dbReference>
<dbReference type="InterPro" id="IPR020095">
    <property type="entry name" value="PsdUridine_synth_TruA_C"/>
</dbReference>
<name>A0A839QGT4_9MICC</name>
<dbReference type="GO" id="GO:0003723">
    <property type="term" value="F:RNA binding"/>
    <property type="evidence" value="ECO:0007669"/>
    <property type="project" value="InterPro"/>
</dbReference>
<evidence type="ECO:0000259" key="7">
    <source>
        <dbReference type="Pfam" id="PF01416"/>
    </source>
</evidence>
<evidence type="ECO:0000313" key="9">
    <source>
        <dbReference type="Proteomes" id="UP000523000"/>
    </source>
</evidence>
<comment type="caution">
    <text evidence="8">The sequence shown here is derived from an EMBL/GenBank/DDBJ whole genome shotgun (WGS) entry which is preliminary data.</text>
</comment>
<evidence type="ECO:0000313" key="8">
    <source>
        <dbReference type="EMBL" id="MBB2993934.1"/>
    </source>
</evidence>
<feature type="active site" description="Nucleophile" evidence="4">
    <location>
        <position position="78"/>
    </location>
</feature>
<feature type="region of interest" description="Disordered" evidence="6">
    <location>
        <begin position="1"/>
        <end position="24"/>
    </location>
</feature>
<dbReference type="Proteomes" id="UP000523000">
    <property type="component" value="Unassembled WGS sequence"/>
</dbReference>
<organism evidence="8 9">
    <name type="scientific">Paeniglutamicibacter cryotolerans</name>
    <dbReference type="NCBI Taxonomy" id="670079"/>
    <lineage>
        <taxon>Bacteria</taxon>
        <taxon>Bacillati</taxon>
        <taxon>Actinomycetota</taxon>
        <taxon>Actinomycetes</taxon>
        <taxon>Micrococcales</taxon>
        <taxon>Micrococcaceae</taxon>
        <taxon>Paeniglutamicibacter</taxon>
    </lineage>
</organism>
<feature type="binding site" evidence="4">
    <location>
        <position position="150"/>
    </location>
    <ligand>
        <name>substrate</name>
    </ligand>
</feature>
<reference evidence="8 9" key="1">
    <citation type="submission" date="2020-08" db="EMBL/GenBank/DDBJ databases">
        <title>Sequencing the genomes of 1000 actinobacteria strains.</title>
        <authorList>
            <person name="Klenk H.-P."/>
        </authorList>
    </citation>
    <scope>NUCLEOTIDE SEQUENCE [LARGE SCALE GENOMIC DNA]</scope>
    <source>
        <strain evidence="8 9">DSM 22826</strain>
    </source>
</reference>
<dbReference type="Pfam" id="PF01416">
    <property type="entry name" value="PseudoU_synth_1"/>
    <property type="match status" value="1"/>
</dbReference>
<dbReference type="InterPro" id="IPR001406">
    <property type="entry name" value="PsdUridine_synth_TruA"/>
</dbReference>
<dbReference type="InterPro" id="IPR020094">
    <property type="entry name" value="TruA/RsuA/RluB/E/F_N"/>
</dbReference>
<gene>
    <name evidence="4" type="primary">truA</name>
    <name evidence="8" type="ORF">E9229_000125</name>
</gene>
<keyword evidence="3 4" id="KW-0413">Isomerase</keyword>
<comment type="similarity">
    <text evidence="1 4 5">Belongs to the tRNA pseudouridine synthase TruA family.</text>
</comment>
<dbReference type="SUPFAM" id="SSF55120">
    <property type="entry name" value="Pseudouridine synthase"/>
    <property type="match status" value="1"/>
</dbReference>
<dbReference type="GO" id="GO:0160147">
    <property type="term" value="F:tRNA pseudouridine(38-40) synthase activity"/>
    <property type="evidence" value="ECO:0007669"/>
    <property type="project" value="UniProtKB-EC"/>
</dbReference>
<feature type="domain" description="Pseudouridine synthase I TruA alpha/beta" evidence="7">
    <location>
        <begin position="185"/>
        <end position="286"/>
    </location>
</feature>
<dbReference type="PANTHER" id="PTHR11142">
    <property type="entry name" value="PSEUDOURIDYLATE SYNTHASE"/>
    <property type="match status" value="1"/>
</dbReference>
<dbReference type="EC" id="5.4.99.12" evidence="4"/>
<accession>A0A839QGT4</accession>
<protein>
    <recommendedName>
        <fullName evidence="4">tRNA pseudouridine synthase A</fullName>
        <ecNumber evidence="4">5.4.99.12</ecNumber>
    </recommendedName>
    <alternativeName>
        <fullName evidence="4">tRNA pseudouridine(38-40) synthase</fullName>
    </alternativeName>
    <alternativeName>
        <fullName evidence="4">tRNA pseudouridylate synthase I</fullName>
    </alternativeName>
    <alternativeName>
        <fullName evidence="4">tRNA-uridine isomerase I</fullName>
    </alternativeName>
</protein>
<evidence type="ECO:0000256" key="4">
    <source>
        <dbReference type="HAMAP-Rule" id="MF_00171"/>
    </source>
</evidence>
<evidence type="ECO:0000256" key="3">
    <source>
        <dbReference type="ARBA" id="ARBA00023235"/>
    </source>
</evidence>
<dbReference type="AlphaFoldDB" id="A0A839QGT4"/>
<proteinExistence type="inferred from homology"/>
<dbReference type="GO" id="GO:0031119">
    <property type="term" value="P:tRNA pseudouridine synthesis"/>
    <property type="evidence" value="ECO:0007669"/>
    <property type="project" value="UniProtKB-UniRule"/>
</dbReference>
<comment type="caution">
    <text evidence="4">Lacks conserved residue(s) required for the propagation of feature annotation.</text>
</comment>
<comment type="catalytic activity">
    <reaction evidence="4 5">
        <text>uridine(38/39/40) in tRNA = pseudouridine(38/39/40) in tRNA</text>
        <dbReference type="Rhea" id="RHEA:22376"/>
        <dbReference type="Rhea" id="RHEA-COMP:10085"/>
        <dbReference type="Rhea" id="RHEA-COMP:10087"/>
        <dbReference type="ChEBI" id="CHEBI:65314"/>
        <dbReference type="ChEBI" id="CHEBI:65315"/>
        <dbReference type="EC" id="5.4.99.12"/>
    </reaction>
</comment>
<comment type="function">
    <text evidence="4">Formation of pseudouridine at positions 38, 39 and 40 in the anticodon stem and loop of transfer RNAs.</text>
</comment>
<dbReference type="EMBL" id="JACHVS010000001">
    <property type="protein sequence ID" value="MBB2993934.1"/>
    <property type="molecule type" value="Genomic_DNA"/>
</dbReference>
<feature type="region of interest" description="Disordered" evidence="6">
    <location>
        <begin position="299"/>
        <end position="321"/>
    </location>
</feature>
<sequence length="321" mass="35276">MKTAPIIPSLESIGLSPESRHGGEPATVRLRATLAYDGAAYSGWGVQPTLPTVQGVLEHGLSLLIRRQIRTVVAGRTDAGVHASAQVVHFDLTPTEYSQLPRGKDLDPCEALLRRLYGILGRQGGAVVVHEISVAPEGFDARFSALWRRYSYRIADGPDKWDPLRRHVTMWHGEALDEGLMNDEAESLLGRHDFLTFCKPKPMATTIRTLTEFHFARDAEGLLVAHVKADAFCHNMVRSLIGAALMVGDGRKEPGWMAHRLGERVRDSLSKLAVPHALVLEEVAYPSDTLMGERAELTRARRLPGSDTTHLPPRVDAPVGL</sequence>
<keyword evidence="9" id="KW-1185">Reference proteome</keyword>
<dbReference type="HAMAP" id="MF_00171">
    <property type="entry name" value="TruA"/>
    <property type="match status" value="1"/>
</dbReference>
<dbReference type="InterPro" id="IPR020097">
    <property type="entry name" value="PsdUridine_synth_TruA_a/b_dom"/>
</dbReference>
<dbReference type="CDD" id="cd02570">
    <property type="entry name" value="PseudoU_synth_EcTruA"/>
    <property type="match status" value="1"/>
</dbReference>